<feature type="domain" description="HIT" evidence="4">
    <location>
        <begin position="4"/>
        <end position="107"/>
    </location>
</feature>
<dbReference type="InterPro" id="IPR036265">
    <property type="entry name" value="HIT-like_sf"/>
</dbReference>
<dbReference type="PATRIC" id="fig|1224163.3.peg.2219"/>
<proteinExistence type="predicted"/>
<name>S5TLV2_9CORY</name>
<feature type="short sequence motif" description="Histidine triad motif" evidence="2 3">
    <location>
        <begin position="91"/>
        <end position="95"/>
    </location>
</feature>
<dbReference type="STRING" id="1224163.B841_11005"/>
<evidence type="ECO:0000313" key="5">
    <source>
        <dbReference type="EMBL" id="AGS35673.1"/>
    </source>
</evidence>
<keyword evidence="6" id="KW-1185">Reference proteome</keyword>
<dbReference type="InterPro" id="IPR011146">
    <property type="entry name" value="HIT-like"/>
</dbReference>
<protein>
    <recommendedName>
        <fullName evidence="4">HIT domain-containing protein</fullName>
    </recommendedName>
</protein>
<dbReference type="InterPro" id="IPR019808">
    <property type="entry name" value="Histidine_triad_CS"/>
</dbReference>
<dbReference type="PROSITE" id="PS51084">
    <property type="entry name" value="HIT_2"/>
    <property type="match status" value="1"/>
</dbReference>
<dbReference type="PANTHER" id="PTHR46648">
    <property type="entry name" value="HIT FAMILY PROTEIN 1"/>
    <property type="match status" value="1"/>
</dbReference>
<dbReference type="GO" id="GO:0009117">
    <property type="term" value="P:nucleotide metabolic process"/>
    <property type="evidence" value="ECO:0007669"/>
    <property type="project" value="TreeGrafter"/>
</dbReference>
<dbReference type="PANTHER" id="PTHR46648:SF1">
    <property type="entry name" value="ADENOSINE 5'-MONOPHOSPHORAMIDASE HNT1"/>
    <property type="match status" value="1"/>
</dbReference>
<organism evidence="5 6">
    <name type="scientific">Corynebacterium maris DSM 45190</name>
    <dbReference type="NCBI Taxonomy" id="1224163"/>
    <lineage>
        <taxon>Bacteria</taxon>
        <taxon>Bacillati</taxon>
        <taxon>Actinomycetota</taxon>
        <taxon>Actinomycetes</taxon>
        <taxon>Mycobacteriales</taxon>
        <taxon>Corynebacteriaceae</taxon>
        <taxon>Corynebacterium</taxon>
    </lineage>
</organism>
<dbReference type="GO" id="GO:0003824">
    <property type="term" value="F:catalytic activity"/>
    <property type="evidence" value="ECO:0007669"/>
    <property type="project" value="InterPro"/>
</dbReference>
<evidence type="ECO:0000259" key="4">
    <source>
        <dbReference type="PROSITE" id="PS51084"/>
    </source>
</evidence>
<evidence type="ECO:0000313" key="6">
    <source>
        <dbReference type="Proteomes" id="UP000015388"/>
    </source>
</evidence>
<dbReference type="KEGG" id="cmd:B841_11005"/>
<evidence type="ECO:0000256" key="1">
    <source>
        <dbReference type="PIRSR" id="PIRSR601310-1"/>
    </source>
</evidence>
<evidence type="ECO:0000256" key="3">
    <source>
        <dbReference type="PROSITE-ProRule" id="PRU00464"/>
    </source>
</evidence>
<dbReference type="Gene3D" id="3.30.428.10">
    <property type="entry name" value="HIT-like"/>
    <property type="match status" value="1"/>
</dbReference>
<dbReference type="Pfam" id="PF01230">
    <property type="entry name" value="HIT"/>
    <property type="match status" value="1"/>
</dbReference>
<dbReference type="SUPFAM" id="SSF54197">
    <property type="entry name" value="HIT-like"/>
    <property type="match status" value="1"/>
</dbReference>
<dbReference type="RefSeq" id="WP_020935605.1">
    <property type="nucleotide sequence ID" value="NC_021915.1"/>
</dbReference>
<dbReference type="Proteomes" id="UP000015388">
    <property type="component" value="Chromosome"/>
</dbReference>
<dbReference type="PROSITE" id="PS00892">
    <property type="entry name" value="HIT_1"/>
    <property type="match status" value="1"/>
</dbReference>
<accession>S5TLV2</accession>
<dbReference type="AlphaFoldDB" id="S5TLV2"/>
<sequence>MSTVFTKIIEGDLPGRFVYRDDNVVAFLSIEPVEYGHVLVVPVQEVDKWTDLDPVIWTQMNEVAQQIGRAIIDVFGSQRAGYLIAGFEVPHLHIHLFPADDMSGYSLAKAMPADSTDPAKMDEAAAKLREALDCDDSGRPN</sequence>
<dbReference type="OrthoDB" id="9784774at2"/>
<dbReference type="EMBL" id="CP003924">
    <property type="protein sequence ID" value="AGS35673.1"/>
    <property type="molecule type" value="Genomic_DNA"/>
</dbReference>
<dbReference type="eggNOG" id="COG0537">
    <property type="taxonomic scope" value="Bacteria"/>
</dbReference>
<dbReference type="InterPro" id="IPR001310">
    <property type="entry name" value="Histidine_triad_HIT"/>
</dbReference>
<reference evidence="5 6" key="1">
    <citation type="submission" date="2012-11" db="EMBL/GenBank/DDBJ databases">
        <title>The complete genome sequence of Corynebacterium maris Coryn-1 (=DSM 45190).</title>
        <authorList>
            <person name="Schaffert L."/>
            <person name="Albersmeier A."/>
            <person name="Kalinowski J."/>
            <person name="Ruckert C."/>
        </authorList>
    </citation>
    <scope>NUCLEOTIDE SEQUENCE [LARGE SCALE GENOMIC DNA]</scope>
    <source>
        <strain evidence="6">Coryn-1</strain>
    </source>
</reference>
<dbReference type="HOGENOM" id="CLU_056776_3_1_11"/>
<gene>
    <name evidence="5" type="ORF">B841_11005</name>
</gene>
<feature type="active site" description="Tele-AMP-histidine intermediate" evidence="1">
    <location>
        <position position="93"/>
    </location>
</feature>
<evidence type="ECO:0000256" key="2">
    <source>
        <dbReference type="PIRSR" id="PIRSR601310-3"/>
    </source>
</evidence>
<dbReference type="PRINTS" id="PR00332">
    <property type="entry name" value="HISTRIAD"/>
</dbReference>